<dbReference type="Proteomes" id="UP001595721">
    <property type="component" value="Unassembled WGS sequence"/>
</dbReference>
<protein>
    <submittedName>
        <fullName evidence="3">NAD(P)-binding domain-containing protein</fullName>
    </submittedName>
</protein>
<evidence type="ECO:0000313" key="3">
    <source>
        <dbReference type="EMBL" id="MFC3530172.1"/>
    </source>
</evidence>
<dbReference type="Gene3D" id="3.40.50.720">
    <property type="entry name" value="NAD(P)-binding Rossmann-like Domain"/>
    <property type="match status" value="1"/>
</dbReference>
<keyword evidence="4" id="KW-1185">Reference proteome</keyword>
<comment type="similarity">
    <text evidence="1">Belongs to the pyrroline-5-carboxylate reductase family.</text>
</comment>
<evidence type="ECO:0000259" key="2">
    <source>
        <dbReference type="Pfam" id="PF03807"/>
    </source>
</evidence>
<organism evidence="3 4">
    <name type="scientific">Paracoccus mangrovi</name>
    <dbReference type="NCBI Taxonomy" id="1715645"/>
    <lineage>
        <taxon>Bacteria</taxon>
        <taxon>Pseudomonadati</taxon>
        <taxon>Pseudomonadota</taxon>
        <taxon>Alphaproteobacteria</taxon>
        <taxon>Rhodobacterales</taxon>
        <taxon>Paracoccaceae</taxon>
        <taxon>Paracoccus</taxon>
    </lineage>
</organism>
<reference evidence="4" key="1">
    <citation type="journal article" date="2019" name="Int. J. Syst. Evol. Microbiol.">
        <title>The Global Catalogue of Microorganisms (GCM) 10K type strain sequencing project: providing services to taxonomists for standard genome sequencing and annotation.</title>
        <authorList>
            <consortium name="The Broad Institute Genomics Platform"/>
            <consortium name="The Broad Institute Genome Sequencing Center for Infectious Disease"/>
            <person name="Wu L."/>
            <person name="Ma J."/>
        </authorList>
    </citation>
    <scope>NUCLEOTIDE SEQUENCE [LARGE SCALE GENOMIC DNA]</scope>
    <source>
        <strain evidence="4">KCTC 42899</strain>
    </source>
</reference>
<sequence>MRLGVIGTGTIATAAMRGIAGDGHQITVSRRSAANAAALARDFANVSVADNQTVLDQSDAVFVALLAGDAPRILRELIFRPDQQVITLMTGISPDEVAALTAPAPVVAQMLPFPAVANGGSPIIVLGAPDLVQALFGARNRIFALRDAAEMDAYLCAQALLSPVARMVADAAGWLGARVDDAPQAEAFLRTLIASSLADMESNALVQALNTPGGYNQRLRLHMEASGIGQALVAGLDALEGGA</sequence>
<name>A0ABV7R8U3_9RHOB</name>
<dbReference type="EMBL" id="JBHRXJ010000020">
    <property type="protein sequence ID" value="MFC3530172.1"/>
    <property type="molecule type" value="Genomic_DNA"/>
</dbReference>
<proteinExistence type="inferred from homology"/>
<accession>A0ABV7R8U3</accession>
<gene>
    <name evidence="3" type="ORF">ACFOMH_18540</name>
</gene>
<dbReference type="RefSeq" id="WP_377746332.1">
    <property type="nucleotide sequence ID" value="NZ_JBHRXJ010000020.1"/>
</dbReference>
<evidence type="ECO:0000256" key="1">
    <source>
        <dbReference type="ARBA" id="ARBA00005525"/>
    </source>
</evidence>
<feature type="domain" description="Pyrroline-5-carboxylate reductase catalytic N-terminal" evidence="2">
    <location>
        <begin position="2"/>
        <end position="87"/>
    </location>
</feature>
<dbReference type="PANTHER" id="PTHR11645">
    <property type="entry name" value="PYRROLINE-5-CARBOXYLATE REDUCTASE"/>
    <property type="match status" value="1"/>
</dbReference>
<comment type="caution">
    <text evidence="3">The sequence shown here is derived from an EMBL/GenBank/DDBJ whole genome shotgun (WGS) entry which is preliminary data.</text>
</comment>
<evidence type="ECO:0000313" key="4">
    <source>
        <dbReference type="Proteomes" id="UP001595721"/>
    </source>
</evidence>
<dbReference type="PANTHER" id="PTHR11645:SF13">
    <property type="entry name" value="PYRROLINE-5-CARBOXYLATE REDUCTASE CATALYTIC N-TERMINAL DOMAIN-CONTAINING PROTEIN"/>
    <property type="match status" value="1"/>
</dbReference>
<dbReference type="SUPFAM" id="SSF51735">
    <property type="entry name" value="NAD(P)-binding Rossmann-fold domains"/>
    <property type="match status" value="1"/>
</dbReference>
<dbReference type="InterPro" id="IPR028939">
    <property type="entry name" value="P5C_Rdtase_cat_N"/>
</dbReference>
<dbReference type="Pfam" id="PF03807">
    <property type="entry name" value="F420_oxidored"/>
    <property type="match status" value="1"/>
</dbReference>
<dbReference type="InterPro" id="IPR036291">
    <property type="entry name" value="NAD(P)-bd_dom_sf"/>
</dbReference>